<protein>
    <submittedName>
        <fullName evidence="1">Uncharacterized protein</fullName>
    </submittedName>
</protein>
<dbReference type="AlphaFoldDB" id="A0AAE1EDM6"/>
<name>A0AAE1EDM6_9GAST</name>
<sequence length="125" mass="14192">MIVPRDRSSAFSHRSLLHTGWFLSIPQPGVKLRNLGIRLESKRPVTGHSHSLAQFSLYCLITRSSSVISLVRARQETAHLLEELHYPFEERLKILACQTDLNYNGVLHSARSRKTIKVEGCVDIT</sequence>
<keyword evidence="2" id="KW-1185">Reference proteome</keyword>
<organism evidence="1 2">
    <name type="scientific">Elysia crispata</name>
    <name type="common">lettuce slug</name>
    <dbReference type="NCBI Taxonomy" id="231223"/>
    <lineage>
        <taxon>Eukaryota</taxon>
        <taxon>Metazoa</taxon>
        <taxon>Spiralia</taxon>
        <taxon>Lophotrochozoa</taxon>
        <taxon>Mollusca</taxon>
        <taxon>Gastropoda</taxon>
        <taxon>Heterobranchia</taxon>
        <taxon>Euthyneura</taxon>
        <taxon>Panpulmonata</taxon>
        <taxon>Sacoglossa</taxon>
        <taxon>Placobranchoidea</taxon>
        <taxon>Plakobranchidae</taxon>
        <taxon>Elysia</taxon>
    </lineage>
</organism>
<dbReference type="Proteomes" id="UP001283361">
    <property type="component" value="Unassembled WGS sequence"/>
</dbReference>
<gene>
    <name evidence="1" type="ORF">RRG08_027994</name>
</gene>
<dbReference type="EMBL" id="JAWDGP010000188">
    <property type="protein sequence ID" value="KAK3803072.1"/>
    <property type="molecule type" value="Genomic_DNA"/>
</dbReference>
<accession>A0AAE1EDM6</accession>
<evidence type="ECO:0000313" key="2">
    <source>
        <dbReference type="Proteomes" id="UP001283361"/>
    </source>
</evidence>
<comment type="caution">
    <text evidence="1">The sequence shown here is derived from an EMBL/GenBank/DDBJ whole genome shotgun (WGS) entry which is preliminary data.</text>
</comment>
<proteinExistence type="predicted"/>
<evidence type="ECO:0000313" key="1">
    <source>
        <dbReference type="EMBL" id="KAK3803072.1"/>
    </source>
</evidence>
<reference evidence="1" key="1">
    <citation type="journal article" date="2023" name="G3 (Bethesda)">
        <title>A reference genome for the long-term kleptoplast-retaining sea slug Elysia crispata morphotype clarki.</title>
        <authorList>
            <person name="Eastman K.E."/>
            <person name="Pendleton A.L."/>
            <person name="Shaikh M.A."/>
            <person name="Suttiyut T."/>
            <person name="Ogas R."/>
            <person name="Tomko P."/>
            <person name="Gavelis G."/>
            <person name="Widhalm J.R."/>
            <person name="Wisecaver J.H."/>
        </authorList>
    </citation>
    <scope>NUCLEOTIDE SEQUENCE</scope>
    <source>
        <strain evidence="1">ECLA1</strain>
    </source>
</reference>